<dbReference type="GeneID" id="59380614"/>
<evidence type="ECO:0000313" key="3">
    <source>
        <dbReference type="Proteomes" id="UP000623687"/>
    </source>
</evidence>
<evidence type="ECO:0000256" key="1">
    <source>
        <dbReference type="SAM" id="MobiDB-lite"/>
    </source>
</evidence>
<feature type="region of interest" description="Disordered" evidence="1">
    <location>
        <begin position="78"/>
        <end position="199"/>
    </location>
</feature>
<organism evidence="2 3">
    <name type="scientific">Pleurotus ostreatus</name>
    <name type="common">Oyster mushroom</name>
    <name type="synonym">White-rot fungus</name>
    <dbReference type="NCBI Taxonomy" id="5322"/>
    <lineage>
        <taxon>Eukaryota</taxon>
        <taxon>Fungi</taxon>
        <taxon>Dikarya</taxon>
        <taxon>Basidiomycota</taxon>
        <taxon>Agaricomycotina</taxon>
        <taxon>Agaricomycetes</taxon>
        <taxon>Agaricomycetidae</taxon>
        <taxon>Agaricales</taxon>
        <taxon>Pleurotineae</taxon>
        <taxon>Pleurotaceae</taxon>
        <taxon>Pleurotus</taxon>
    </lineage>
</organism>
<feature type="compositionally biased region" description="Basic and acidic residues" evidence="1">
    <location>
        <begin position="118"/>
        <end position="129"/>
    </location>
</feature>
<sequence length="199" mass="20787">MQATLRLSRQNLVSGARASLRSQTSVATRRFAGRRWNSSHGPGHEQKKSSDMPWVIGSLVTFGPAFLYLVSPSARKTAPGHAAHAHDSHAEPKKVTMKDDEGQEADVTASVQAATADDAPKADGAKVDASEVEQPQADEATEKSEEPAAPPPSDGEEHTQKPGSLQDGDSSGPVDLGDARAAAKSADVDAPKKAETSDA</sequence>
<dbReference type="VEuPathDB" id="FungiDB:PC9H_010796"/>
<evidence type="ECO:0000313" key="2">
    <source>
        <dbReference type="EMBL" id="KAF7422640.1"/>
    </source>
</evidence>
<dbReference type="RefSeq" id="XP_036627672.1">
    <property type="nucleotide sequence ID" value="XM_036780289.1"/>
</dbReference>
<accession>A0A8H7DQ21</accession>
<reference evidence="2" key="1">
    <citation type="submission" date="2019-07" db="EMBL/GenBank/DDBJ databases">
        <authorList>
            <person name="Palmer J.M."/>
        </authorList>
    </citation>
    <scope>NUCLEOTIDE SEQUENCE</scope>
    <source>
        <strain evidence="2">PC9</strain>
    </source>
</reference>
<feature type="region of interest" description="Disordered" evidence="1">
    <location>
        <begin position="31"/>
        <end position="50"/>
    </location>
</feature>
<proteinExistence type="predicted"/>
<comment type="caution">
    <text evidence="2">The sequence shown here is derived from an EMBL/GenBank/DDBJ whole genome shotgun (WGS) entry which is preliminary data.</text>
</comment>
<feature type="compositionally biased region" description="Basic and acidic residues" evidence="1">
    <location>
        <begin position="186"/>
        <end position="199"/>
    </location>
</feature>
<dbReference type="EMBL" id="JACETU010000008">
    <property type="protein sequence ID" value="KAF7422640.1"/>
    <property type="molecule type" value="Genomic_DNA"/>
</dbReference>
<dbReference type="Proteomes" id="UP000623687">
    <property type="component" value="Unassembled WGS sequence"/>
</dbReference>
<dbReference type="OrthoDB" id="4590707at2759"/>
<name>A0A8H7DQ21_PLEOS</name>
<feature type="compositionally biased region" description="Basic and acidic residues" evidence="1">
    <location>
        <begin position="84"/>
        <end position="100"/>
    </location>
</feature>
<keyword evidence="3" id="KW-1185">Reference proteome</keyword>
<protein>
    <submittedName>
        <fullName evidence="2">Uncharacterized protein</fullName>
    </submittedName>
</protein>
<dbReference type="AlphaFoldDB" id="A0A8H7DQ21"/>
<gene>
    <name evidence="2" type="ORF">PC9H_010796</name>
</gene>